<feature type="domain" description="Glycosyltransferase subfamily 4-like N-terminal" evidence="3">
    <location>
        <begin position="123"/>
        <end position="226"/>
    </location>
</feature>
<name>A0A6S7B1D5_9BURK</name>
<dbReference type="PANTHER" id="PTHR46401:SF2">
    <property type="entry name" value="GLYCOSYLTRANSFERASE WBBK-RELATED"/>
    <property type="match status" value="1"/>
</dbReference>
<protein>
    <submittedName>
        <fullName evidence="4">D-inositol-3-phosphate glycosyltransferase</fullName>
        <ecNumber evidence="4">2.4.1.250</ecNumber>
    </submittedName>
</protein>
<dbReference type="CDD" id="cd03809">
    <property type="entry name" value="GT4_MtfB-like"/>
    <property type="match status" value="1"/>
</dbReference>
<keyword evidence="1 4" id="KW-0808">Transferase</keyword>
<dbReference type="InterPro" id="IPR028098">
    <property type="entry name" value="Glyco_trans_4-like_N"/>
</dbReference>
<evidence type="ECO:0000259" key="3">
    <source>
        <dbReference type="Pfam" id="PF13439"/>
    </source>
</evidence>
<evidence type="ECO:0000313" key="5">
    <source>
        <dbReference type="Proteomes" id="UP000494115"/>
    </source>
</evidence>
<dbReference type="EC" id="2.4.1.250" evidence="4"/>
<dbReference type="AlphaFoldDB" id="A0A6S7B1D5"/>
<accession>A0A6S7B1D5</accession>
<reference evidence="4 5" key="1">
    <citation type="submission" date="2020-04" db="EMBL/GenBank/DDBJ databases">
        <authorList>
            <person name="De Canck E."/>
        </authorList>
    </citation>
    <scope>NUCLEOTIDE SEQUENCE [LARGE SCALE GENOMIC DNA]</scope>
    <source>
        <strain evidence="4 5">LMG 28138</strain>
    </source>
</reference>
<dbReference type="EMBL" id="CADIKM010000004">
    <property type="protein sequence ID" value="CAB3782116.1"/>
    <property type="molecule type" value="Genomic_DNA"/>
</dbReference>
<organism evidence="4 5">
    <name type="scientific">Pararobbsia alpina</name>
    <dbReference type="NCBI Taxonomy" id="621374"/>
    <lineage>
        <taxon>Bacteria</taxon>
        <taxon>Pseudomonadati</taxon>
        <taxon>Pseudomonadota</taxon>
        <taxon>Betaproteobacteria</taxon>
        <taxon>Burkholderiales</taxon>
        <taxon>Burkholderiaceae</taxon>
        <taxon>Pararobbsia</taxon>
    </lineage>
</organism>
<dbReference type="SUPFAM" id="SSF53756">
    <property type="entry name" value="UDP-Glycosyltransferase/glycogen phosphorylase"/>
    <property type="match status" value="1"/>
</dbReference>
<evidence type="ECO:0000256" key="1">
    <source>
        <dbReference type="ARBA" id="ARBA00022679"/>
    </source>
</evidence>
<feature type="domain" description="Glycosyl transferase family 1" evidence="2">
    <location>
        <begin position="255"/>
        <end position="407"/>
    </location>
</feature>
<evidence type="ECO:0000259" key="2">
    <source>
        <dbReference type="Pfam" id="PF00534"/>
    </source>
</evidence>
<sequence length="437" mass="49656">MKRVVAIDGHNLALQRGTGVATYAKNLADNIVELGWDAWTLYGAPISPKYNNLVREISFFDYLGGTAKKRGTIADAYDFTKEFFRAPFGYEAFKVPLSGMVESRRFESRLPQEAAIYNVQNLFNVARRYFARHKKFLPVRFDNPPDVMHWTYPLPVRVVGVPNIYTIHDLVPLRLPYTTLDNKRFYYRLIKGCIQNGERICTVSERSKDDIRLMFDVPERRIVNTYQSVETNLSARQKTLEEAEQEVEGIYGLKPKSYFLFFGAIEPKKNVSRLIEAFLAARLNTKLVIVGSRAWKSDDEMRLYDSIEKKNSGEGDKIHIFDYAPRPFLISLIRAAKAVVFPSLYEGFGLPVLEAMQLGTPTLCSNGGSLPEIAGSASICVDPYDIGDIRRGLEMLDADESLRSRFSVEGIVRARIFGAESYRKKLQSLYDEVLTGN</sequence>
<proteinExistence type="predicted"/>
<dbReference type="InterPro" id="IPR001296">
    <property type="entry name" value="Glyco_trans_1"/>
</dbReference>
<dbReference type="RefSeq" id="WP_175104042.1">
    <property type="nucleotide sequence ID" value="NZ_CADIKM010000004.1"/>
</dbReference>
<dbReference type="PANTHER" id="PTHR46401">
    <property type="entry name" value="GLYCOSYLTRANSFERASE WBBK-RELATED"/>
    <property type="match status" value="1"/>
</dbReference>
<dbReference type="Pfam" id="PF13439">
    <property type="entry name" value="Glyco_transf_4"/>
    <property type="match status" value="1"/>
</dbReference>
<dbReference type="GO" id="GO:0102710">
    <property type="term" value="F:D-inositol-3-phosphate glycosyltransferase activity"/>
    <property type="evidence" value="ECO:0007669"/>
    <property type="project" value="UniProtKB-EC"/>
</dbReference>
<keyword evidence="5" id="KW-1185">Reference proteome</keyword>
<dbReference type="Pfam" id="PF00534">
    <property type="entry name" value="Glycos_transf_1"/>
    <property type="match status" value="1"/>
</dbReference>
<dbReference type="Proteomes" id="UP000494115">
    <property type="component" value="Unassembled WGS sequence"/>
</dbReference>
<evidence type="ECO:0000313" key="4">
    <source>
        <dbReference type="EMBL" id="CAB3782116.1"/>
    </source>
</evidence>
<keyword evidence="4" id="KW-0328">Glycosyltransferase</keyword>
<dbReference type="Gene3D" id="3.40.50.2000">
    <property type="entry name" value="Glycogen Phosphorylase B"/>
    <property type="match status" value="2"/>
</dbReference>
<gene>
    <name evidence="4" type="primary">mshA_6</name>
    <name evidence="4" type="ORF">LMG28138_01444</name>
</gene>